<dbReference type="InterPro" id="IPR036890">
    <property type="entry name" value="HATPase_C_sf"/>
</dbReference>
<dbReference type="AlphaFoldDB" id="A0A521F7A6"/>
<evidence type="ECO:0000313" key="5">
    <source>
        <dbReference type="Proteomes" id="UP000320300"/>
    </source>
</evidence>
<reference evidence="4 5" key="1">
    <citation type="submission" date="2017-05" db="EMBL/GenBank/DDBJ databases">
        <authorList>
            <person name="Varghese N."/>
            <person name="Submissions S."/>
        </authorList>
    </citation>
    <scope>NUCLEOTIDE SEQUENCE [LARGE SCALE GENOMIC DNA]</scope>
    <source>
        <strain evidence="4 5">DSM 19036</strain>
    </source>
</reference>
<evidence type="ECO:0000259" key="3">
    <source>
        <dbReference type="PROSITE" id="PS50109"/>
    </source>
</evidence>
<organism evidence="4 5">
    <name type="scientific">Pedobacter westerhofensis</name>
    <dbReference type="NCBI Taxonomy" id="425512"/>
    <lineage>
        <taxon>Bacteria</taxon>
        <taxon>Pseudomonadati</taxon>
        <taxon>Bacteroidota</taxon>
        <taxon>Sphingobacteriia</taxon>
        <taxon>Sphingobacteriales</taxon>
        <taxon>Sphingobacteriaceae</taxon>
        <taxon>Pedobacter</taxon>
    </lineage>
</organism>
<dbReference type="InterPro" id="IPR003594">
    <property type="entry name" value="HATPase_dom"/>
</dbReference>
<keyword evidence="5" id="KW-1185">Reference proteome</keyword>
<feature type="domain" description="Histidine kinase" evidence="3">
    <location>
        <begin position="814"/>
        <end position="1014"/>
    </location>
</feature>
<evidence type="ECO:0000313" key="4">
    <source>
        <dbReference type="EMBL" id="SMO91491.1"/>
    </source>
</evidence>
<dbReference type="InterPro" id="IPR015943">
    <property type="entry name" value="WD40/YVTN_repeat-like_dom_sf"/>
</dbReference>
<keyword evidence="2" id="KW-0812">Transmembrane</keyword>
<dbReference type="PANTHER" id="PTHR43547:SF2">
    <property type="entry name" value="HYBRID SIGNAL TRANSDUCTION HISTIDINE KINASE C"/>
    <property type="match status" value="1"/>
</dbReference>
<keyword evidence="2" id="KW-0472">Membrane</keyword>
<dbReference type="GO" id="GO:0046983">
    <property type="term" value="F:protein dimerization activity"/>
    <property type="evidence" value="ECO:0007669"/>
    <property type="project" value="InterPro"/>
</dbReference>
<keyword evidence="2" id="KW-1133">Transmembrane helix</keyword>
<accession>A0A521F7A6</accession>
<proteinExistence type="predicted"/>
<dbReference type="Gene3D" id="1.20.5.1930">
    <property type="match status" value="1"/>
</dbReference>
<dbReference type="Gene3D" id="3.30.565.10">
    <property type="entry name" value="Histidine kinase-like ATPase, C-terminal domain"/>
    <property type="match status" value="1"/>
</dbReference>
<keyword evidence="1" id="KW-0597">Phosphoprotein</keyword>
<dbReference type="Proteomes" id="UP000320300">
    <property type="component" value="Unassembled WGS sequence"/>
</dbReference>
<evidence type="ECO:0000256" key="2">
    <source>
        <dbReference type="SAM" id="Phobius"/>
    </source>
</evidence>
<name>A0A521F7A6_9SPHI</name>
<dbReference type="EMBL" id="FXTN01000010">
    <property type="protein sequence ID" value="SMO91491.1"/>
    <property type="molecule type" value="Genomic_DNA"/>
</dbReference>
<dbReference type="RefSeq" id="WP_221931359.1">
    <property type="nucleotide sequence ID" value="NZ_CBCSJO010000010.1"/>
</dbReference>
<dbReference type="Gene3D" id="2.130.10.10">
    <property type="entry name" value="YVTN repeat-like/Quinoprotein amine dehydrogenase"/>
    <property type="match status" value="3"/>
</dbReference>
<dbReference type="SUPFAM" id="SSF55874">
    <property type="entry name" value="ATPase domain of HSP90 chaperone/DNA topoisomerase II/histidine kinase"/>
    <property type="match status" value="1"/>
</dbReference>
<dbReference type="Gene3D" id="2.60.40.10">
    <property type="entry name" value="Immunoglobulins"/>
    <property type="match status" value="1"/>
</dbReference>
<dbReference type="CDD" id="cd16917">
    <property type="entry name" value="HATPase_UhpB-NarQ-NarX-like"/>
    <property type="match status" value="1"/>
</dbReference>
<dbReference type="InterPro" id="IPR011712">
    <property type="entry name" value="Sig_transdc_His_kin_sub3_dim/P"/>
</dbReference>
<feature type="transmembrane region" description="Helical" evidence="2">
    <location>
        <begin position="773"/>
        <end position="794"/>
    </location>
</feature>
<dbReference type="InterPro" id="IPR011123">
    <property type="entry name" value="Y_Y_Y"/>
</dbReference>
<dbReference type="PROSITE" id="PS50109">
    <property type="entry name" value="HIS_KIN"/>
    <property type="match status" value="1"/>
</dbReference>
<dbReference type="Pfam" id="PF07730">
    <property type="entry name" value="HisKA_3"/>
    <property type="match status" value="1"/>
</dbReference>
<gene>
    <name evidence="4" type="ORF">SAMN06265348_110192</name>
</gene>
<evidence type="ECO:0000256" key="1">
    <source>
        <dbReference type="ARBA" id="ARBA00022553"/>
    </source>
</evidence>
<dbReference type="GO" id="GO:0000155">
    <property type="term" value="F:phosphorelay sensor kinase activity"/>
    <property type="evidence" value="ECO:0007669"/>
    <property type="project" value="InterPro"/>
</dbReference>
<dbReference type="Pfam" id="PF07495">
    <property type="entry name" value="Y_Y_Y"/>
    <property type="match status" value="1"/>
</dbReference>
<dbReference type="InterPro" id="IPR011110">
    <property type="entry name" value="Reg_prop"/>
</dbReference>
<sequence>MCNSALAQKFDPYFTRIGTDKGLSHKKINCILQDKRGFMWFGTEDGLNRYDGRYFTVFHSEPNRSSGLSGNIITDLFEDRSGVLWIATRDGGITRYDYRQAPSLQFKQYKHDIHNPKSIPENGINKIIEDRQGYLWLATSGNCSIRFNKKTEKFDPPLNEEGARSIRSFALDDHDILWVGREGRGLLKVNTRTLAYREDMRYADLYARLPHNSITAIFRDKTNTFWLGSWDNKVYRYPASNGLEPGLKPEEPPAGIPADEMVSFAEDNDNQVWMAGRNTGVSVYNRSTQQVSQLRHRPFAEGTISNDHANVVYIDRNGIVWVGTDNGLNKYNPLFSSFVQHWLPNENKKNIVIYDFYKDDQQKLWIGTNEGIFTQEAGSTDYQYRMVVYKNQKLAVTKFFTDQDKTLYIGTDYTLLKYHTASNTVEALPHTDEDPVMSKLFSSRIVSIVRDTIDRHPVLMVSPYGHYLAYYDLQDNKWISRADQSKNIIGRFDIRDNLISKLYADKAGNTWMATYKAGLGSWQQSKGLRIQYFSNDIKNKYSLSSNHVSDILDNGKGNFWISTYGGGLNYFNRNTGKMTHVNASGNLIEGIQADAGHNLWMICNGDIHKYEAASKIYSSYELPFLKSSEGLRGYIYKDRQNTLYAAGVNYFITFNPARVRRINHNPEVFFTDFKIFNKSFSHWLNKKKIILNYSQNFFSIEFSAPEYTGDNVSYSYMLEGADKSWIRIGKHNAANYSNLAGGTYRFKVRASNWRGNELSNYKSIIIIITPPFWLTWWFPALIIFLVSAIAYFFYQYRVNNLLEQQAIRNDIAQDLHDQIGSTLSSISVYSEVARIYQGQEKASQLSNILETISGTANEMINDMADIVWAINPKNDNLNSIISRIENFARPLCKVKDINFIFKHHSKSQENVATTWIRKNLYLVLKEAVNNAIKHAECKNLEVDLKVINDMIEVQVKDDGIGFISDADFSADVTGSLGGNGMNNIRLRAEEMKAKLFIDSKPGSGTVIRLQVRIK</sequence>
<dbReference type="Pfam" id="PF02518">
    <property type="entry name" value="HATPase_c"/>
    <property type="match status" value="1"/>
</dbReference>
<dbReference type="InterPro" id="IPR005467">
    <property type="entry name" value="His_kinase_dom"/>
</dbReference>
<dbReference type="SUPFAM" id="SSF63829">
    <property type="entry name" value="Calcium-dependent phosphotriesterase"/>
    <property type="match status" value="3"/>
</dbReference>
<dbReference type="InterPro" id="IPR013783">
    <property type="entry name" value="Ig-like_fold"/>
</dbReference>
<dbReference type="GO" id="GO:0016020">
    <property type="term" value="C:membrane"/>
    <property type="evidence" value="ECO:0007669"/>
    <property type="project" value="InterPro"/>
</dbReference>
<protein>
    <submittedName>
        <fullName evidence="4">Two component regulator propeller</fullName>
    </submittedName>
</protein>
<dbReference type="PANTHER" id="PTHR43547">
    <property type="entry name" value="TWO-COMPONENT HISTIDINE KINASE"/>
    <property type="match status" value="1"/>
</dbReference>
<dbReference type="Pfam" id="PF07494">
    <property type="entry name" value="Reg_prop"/>
    <property type="match status" value="4"/>
</dbReference>